<gene>
    <name evidence="1" type="ORF">COV85_04465</name>
</gene>
<reference evidence="1 2" key="1">
    <citation type="submission" date="2017-09" db="EMBL/GenBank/DDBJ databases">
        <title>Depth-based differentiation of microbial function through sediment-hosted aquifers and enrichment of novel symbionts in the deep terrestrial subsurface.</title>
        <authorList>
            <person name="Probst A.J."/>
            <person name="Ladd B."/>
            <person name="Jarett J.K."/>
            <person name="Geller-Mcgrath D.E."/>
            <person name="Sieber C.M."/>
            <person name="Emerson J.B."/>
            <person name="Anantharaman K."/>
            <person name="Thomas B.C."/>
            <person name="Malmstrom R."/>
            <person name="Stieglmeier M."/>
            <person name="Klingl A."/>
            <person name="Woyke T."/>
            <person name="Ryan C.M."/>
            <person name="Banfield J.F."/>
        </authorList>
    </citation>
    <scope>NUCLEOTIDE SEQUENCE [LARGE SCALE GENOMIC DNA]</scope>
    <source>
        <strain evidence="1">CG11_big_fil_rev_8_21_14_0_20_44_10</strain>
    </source>
</reference>
<evidence type="ECO:0000313" key="1">
    <source>
        <dbReference type="EMBL" id="PIQ74007.1"/>
    </source>
</evidence>
<dbReference type="InterPro" id="IPR025543">
    <property type="entry name" value="Dodecin-like"/>
</dbReference>
<proteinExistence type="predicted"/>
<dbReference type="Proteomes" id="UP000231550">
    <property type="component" value="Unassembled WGS sequence"/>
</dbReference>
<comment type="caution">
    <text evidence="1">The sequence shown here is derived from an EMBL/GenBank/DDBJ whole genome shotgun (WGS) entry which is preliminary data.</text>
</comment>
<dbReference type="InterPro" id="IPR009923">
    <property type="entry name" value="Dodecin"/>
</dbReference>
<dbReference type="InterPro" id="IPR036694">
    <property type="entry name" value="Dodecin-like_sf"/>
</dbReference>
<evidence type="ECO:0008006" key="3">
    <source>
        <dbReference type="Google" id="ProtNLM"/>
    </source>
</evidence>
<dbReference type="AlphaFoldDB" id="A0A2H0KPF8"/>
<evidence type="ECO:0000313" key="2">
    <source>
        <dbReference type="Proteomes" id="UP000231550"/>
    </source>
</evidence>
<dbReference type="Pfam" id="PF07311">
    <property type="entry name" value="Dodecin"/>
    <property type="match status" value="1"/>
</dbReference>
<dbReference type="EMBL" id="PCVN01000120">
    <property type="protein sequence ID" value="PIQ74007.1"/>
    <property type="molecule type" value="Genomic_DNA"/>
</dbReference>
<dbReference type="SUPFAM" id="SSF89807">
    <property type="entry name" value="Dodecin-like"/>
    <property type="match status" value="1"/>
</dbReference>
<name>A0A2H0KPF8_9BACT</name>
<dbReference type="Gene3D" id="3.30.1660.10">
    <property type="entry name" value="Flavin-binding protein dodecin"/>
    <property type="match status" value="1"/>
</dbReference>
<organism evidence="1 2">
    <name type="scientific">Candidatus Portnoybacteria bacterium CG11_big_fil_rev_8_21_14_0_20_44_10</name>
    <dbReference type="NCBI Taxonomy" id="1974818"/>
    <lineage>
        <taxon>Bacteria</taxon>
        <taxon>Candidatus Portnoyibacteriota</taxon>
    </lineage>
</organism>
<sequence length="90" mass="10348">MIFFTEFILRFCEGFGMTQKTMAIIKIRELIGSSEKSFEDALKNIVEHEVKKGKNITGAKIIAQSVSVEDGKIKEYKVNVNVAYRWEEDK</sequence>
<protein>
    <recommendedName>
        <fullName evidence="3">Dodecin domain-containing protein</fullName>
    </recommendedName>
</protein>
<accession>A0A2H0KPF8</accession>